<keyword evidence="1" id="KW-0732">Signal</keyword>
<organism evidence="2 3">
    <name type="scientific">Oricola cellulosilytica</name>
    <dbReference type="NCBI Taxonomy" id="1429082"/>
    <lineage>
        <taxon>Bacteria</taxon>
        <taxon>Pseudomonadati</taxon>
        <taxon>Pseudomonadota</taxon>
        <taxon>Alphaproteobacteria</taxon>
        <taxon>Hyphomicrobiales</taxon>
        <taxon>Ahrensiaceae</taxon>
        <taxon>Oricola</taxon>
    </lineage>
</organism>
<dbReference type="OrthoDB" id="8115790at2"/>
<dbReference type="GO" id="GO:0009055">
    <property type="term" value="F:electron transfer activity"/>
    <property type="evidence" value="ECO:0007669"/>
    <property type="project" value="InterPro"/>
</dbReference>
<accession>A0A4R0PG88</accession>
<dbReference type="InterPro" id="IPR010980">
    <property type="entry name" value="Cyt_c/b562"/>
</dbReference>
<dbReference type="GO" id="GO:0005506">
    <property type="term" value="F:iron ion binding"/>
    <property type="evidence" value="ECO:0007669"/>
    <property type="project" value="InterPro"/>
</dbReference>
<dbReference type="PROSITE" id="PS51009">
    <property type="entry name" value="CYTCII"/>
    <property type="match status" value="1"/>
</dbReference>
<dbReference type="AlphaFoldDB" id="A0A4R0PG88"/>
<dbReference type="Gene3D" id="1.20.120.10">
    <property type="entry name" value="Cytochrome c/b562"/>
    <property type="match status" value="1"/>
</dbReference>
<reference evidence="2 3" key="1">
    <citation type="journal article" date="2015" name="Antonie Van Leeuwenhoek">
        <title>Oricola cellulosilytica gen. nov., sp. nov., a cellulose-degrading bacterium of the family Phyllobacteriaceae isolated from surface seashore water, and emended descriptions of Mesorhizobium loti and Phyllobacterium myrsinacearum.</title>
        <authorList>
            <person name="Hameed A."/>
            <person name="Shahina M."/>
            <person name="Lai W.A."/>
            <person name="Lin S.Y."/>
            <person name="Young L.S."/>
            <person name="Liu Y.C."/>
            <person name="Hsu Y.H."/>
            <person name="Young C.C."/>
        </authorList>
    </citation>
    <scope>NUCLEOTIDE SEQUENCE [LARGE SCALE GENOMIC DNA]</scope>
    <source>
        <strain evidence="2 3">KCTC 52183</strain>
    </source>
</reference>
<protein>
    <submittedName>
        <fullName evidence="2">Cytochrome c</fullName>
    </submittedName>
</protein>
<dbReference type="EMBL" id="SJST01000002">
    <property type="protein sequence ID" value="TCD15415.1"/>
    <property type="molecule type" value="Genomic_DNA"/>
</dbReference>
<feature type="chain" id="PRO_5020461351" evidence="1">
    <location>
        <begin position="19"/>
        <end position="213"/>
    </location>
</feature>
<dbReference type="RefSeq" id="WP_131567473.1">
    <property type="nucleotide sequence ID" value="NZ_JAINFK010000004.1"/>
</dbReference>
<feature type="signal peptide" evidence="1">
    <location>
        <begin position="1"/>
        <end position="18"/>
    </location>
</feature>
<keyword evidence="3" id="KW-1185">Reference proteome</keyword>
<evidence type="ECO:0000256" key="1">
    <source>
        <dbReference type="SAM" id="SignalP"/>
    </source>
</evidence>
<dbReference type="GO" id="GO:0020037">
    <property type="term" value="F:heme binding"/>
    <property type="evidence" value="ECO:0007669"/>
    <property type="project" value="InterPro"/>
</dbReference>
<dbReference type="Proteomes" id="UP000291301">
    <property type="component" value="Unassembled WGS sequence"/>
</dbReference>
<proteinExistence type="predicted"/>
<dbReference type="Pfam" id="PF01322">
    <property type="entry name" value="Cytochrom_C_2"/>
    <property type="match status" value="1"/>
</dbReference>
<dbReference type="SUPFAM" id="SSF47175">
    <property type="entry name" value="Cytochromes"/>
    <property type="match status" value="1"/>
</dbReference>
<dbReference type="InterPro" id="IPR002321">
    <property type="entry name" value="Cyt_c_II"/>
</dbReference>
<comment type="caution">
    <text evidence="2">The sequence shown here is derived from an EMBL/GenBank/DDBJ whole genome shotgun (WGS) entry which is preliminary data.</text>
</comment>
<dbReference type="GO" id="GO:0022900">
    <property type="term" value="P:electron transport chain"/>
    <property type="evidence" value="ECO:0007669"/>
    <property type="project" value="InterPro"/>
</dbReference>
<gene>
    <name evidence="2" type="ORF">E0D97_07755</name>
</gene>
<sequence length="213" mass="21638">MKIRTLFGAGAISLSAVAAAFAHGGATGIVKERMDAMGAMGDAIKTLSAMMRGETGYDAAVVQREAGKIETHGGKAMTSLFPEGSDGAPSEAKSEIWSNWKEFEALAVRLESLAAGLERAAENGLAMGNETGMGGSSMMGTGSNMMGTGSNMMGTGSGMMGSGTSSMMSGGGMGSGDSLPDEKTLASMPADGVFNMVAQTCSSCHTKFRLEKN</sequence>
<evidence type="ECO:0000313" key="3">
    <source>
        <dbReference type="Proteomes" id="UP000291301"/>
    </source>
</evidence>
<name>A0A4R0PG88_9HYPH</name>
<evidence type="ECO:0000313" key="2">
    <source>
        <dbReference type="EMBL" id="TCD15415.1"/>
    </source>
</evidence>